<reference evidence="2" key="1">
    <citation type="submission" date="2022-10" db="EMBL/GenBank/DDBJ databases">
        <title>Luteolibacter sp. GHJ8, whole genome shotgun sequencing project.</title>
        <authorList>
            <person name="Zhao G."/>
            <person name="Shen L."/>
        </authorList>
    </citation>
    <scope>NUCLEOTIDE SEQUENCE</scope>
    <source>
        <strain evidence="2">GHJ8</strain>
    </source>
</reference>
<feature type="region of interest" description="Disordered" evidence="1">
    <location>
        <begin position="18"/>
        <end position="86"/>
    </location>
</feature>
<sequence length="197" mass="20577">MKIRTCLVLSALALSSCDKGGEAAGGEAAKAGPKKSSSALPKLTEAESKEPAREGKSGEREAKPKRPPVATPAVGQPGKVISPFSGEIVDVGGKSKGELVEDPKYPGDASKQFEVPEMKETIPEAQVVPGKPGYVMSPYNNKVVDVRGIPAGRLVADPTFPAAERKHFRIPAGVEEDGNASLPENIDVPQDSAPPEE</sequence>
<comment type="caution">
    <text evidence="2">The sequence shown here is derived from an EMBL/GenBank/DDBJ whole genome shotgun (WGS) entry which is preliminary data.</text>
</comment>
<dbReference type="Proteomes" id="UP001165653">
    <property type="component" value="Unassembled WGS sequence"/>
</dbReference>
<dbReference type="EMBL" id="JAPDDR010000017">
    <property type="protein sequence ID" value="MCW1916627.1"/>
    <property type="molecule type" value="Genomic_DNA"/>
</dbReference>
<keyword evidence="3" id="KW-1185">Reference proteome</keyword>
<evidence type="ECO:0000313" key="2">
    <source>
        <dbReference type="EMBL" id="MCW1916627.1"/>
    </source>
</evidence>
<name>A0ABT3G9V3_9BACT</name>
<proteinExistence type="predicted"/>
<accession>A0ABT3G9V3</accession>
<evidence type="ECO:0000313" key="3">
    <source>
        <dbReference type="Proteomes" id="UP001165653"/>
    </source>
</evidence>
<feature type="compositionally biased region" description="Low complexity" evidence="1">
    <location>
        <begin position="25"/>
        <end position="43"/>
    </location>
</feature>
<gene>
    <name evidence="2" type="ORF">OJ996_23775</name>
</gene>
<feature type="region of interest" description="Disordered" evidence="1">
    <location>
        <begin position="172"/>
        <end position="197"/>
    </location>
</feature>
<evidence type="ECO:0000256" key="1">
    <source>
        <dbReference type="SAM" id="MobiDB-lite"/>
    </source>
</evidence>
<organism evidence="2 3">
    <name type="scientific">Luteolibacter rhizosphaerae</name>
    <dbReference type="NCBI Taxonomy" id="2989719"/>
    <lineage>
        <taxon>Bacteria</taxon>
        <taxon>Pseudomonadati</taxon>
        <taxon>Verrucomicrobiota</taxon>
        <taxon>Verrucomicrobiia</taxon>
        <taxon>Verrucomicrobiales</taxon>
        <taxon>Verrucomicrobiaceae</taxon>
        <taxon>Luteolibacter</taxon>
    </lineage>
</organism>
<evidence type="ECO:0008006" key="4">
    <source>
        <dbReference type="Google" id="ProtNLM"/>
    </source>
</evidence>
<dbReference type="RefSeq" id="WP_264516208.1">
    <property type="nucleotide sequence ID" value="NZ_JAPDDR010000017.1"/>
</dbReference>
<feature type="compositionally biased region" description="Basic and acidic residues" evidence="1">
    <location>
        <begin position="44"/>
        <end position="64"/>
    </location>
</feature>
<dbReference type="PROSITE" id="PS51257">
    <property type="entry name" value="PROKAR_LIPOPROTEIN"/>
    <property type="match status" value="1"/>
</dbReference>
<protein>
    <recommendedName>
        <fullName evidence="4">Lipoprotein</fullName>
    </recommendedName>
</protein>